<dbReference type="VEuPathDB" id="PlasmoDB:PCOAH_00033900"/>
<protein>
    <submittedName>
        <fullName evidence="3">SICA antigen</fullName>
    </submittedName>
</protein>
<organism evidence="3 4">
    <name type="scientific">Plasmodium coatneyi</name>
    <dbReference type="NCBI Taxonomy" id="208452"/>
    <lineage>
        <taxon>Eukaryota</taxon>
        <taxon>Sar</taxon>
        <taxon>Alveolata</taxon>
        <taxon>Apicomplexa</taxon>
        <taxon>Aconoidasida</taxon>
        <taxon>Haemosporida</taxon>
        <taxon>Plasmodiidae</taxon>
        <taxon>Plasmodium</taxon>
    </lineage>
</organism>
<proteinExistence type="predicted"/>
<dbReference type="Proteomes" id="UP000092716">
    <property type="component" value="Chromosome 11"/>
</dbReference>
<name>A0A1B1E2Z4_9APIC</name>
<dbReference type="InterPro" id="IPR024285">
    <property type="entry name" value="SICA_extracell_b"/>
</dbReference>
<evidence type="ECO:0000313" key="3">
    <source>
        <dbReference type="EMBL" id="ANQ09290.1"/>
    </source>
</evidence>
<evidence type="ECO:0000256" key="1">
    <source>
        <dbReference type="SAM" id="MobiDB-lite"/>
    </source>
</evidence>
<evidence type="ECO:0000313" key="4">
    <source>
        <dbReference type="Proteomes" id="UP000092716"/>
    </source>
</evidence>
<dbReference type="EMBL" id="CP016249">
    <property type="protein sequence ID" value="ANQ09290.1"/>
    <property type="molecule type" value="Genomic_DNA"/>
</dbReference>
<sequence>MSKTMENNNQTDADKQCEPTQWTDSFLTEKDREACKYISRGLKHIYSIKQEDGDLDKNKQPSPDNKIFKQTMLCAVLNVYADLLEERTKGTCPVTEERIKQMFRKGNENRDSWCADKEKSGPCIECRRDKTYENCMVGDNGSNRTNVKDKLKDMLEKDRPIQKTLSTIGTISNFCTRLQCVSKKWGINRDQDPTWDNMQKDINDRATEMFTKISEDSTNVRSYCKNTGTGSRRVTDPEIKACKYITAGLQYIYNIKKEIKDKHPEDYRLFKQTMLCLVLNAYADELKKHVTSPCTVGEETIQQAFTQGNNHISSWCEEGRVNCVKCERVADYKDCQISDNGKEEKVEPKLNDLFKDNNRKNELDKAMSDINKLCDRAQCVITQWSRDKSLPKHRRWEVCKNSYLSSKSNFI</sequence>
<gene>
    <name evidence="3" type="ORF">PCOAH_00033900</name>
</gene>
<dbReference type="GeneID" id="30910121"/>
<feature type="region of interest" description="Disordered" evidence="1">
    <location>
        <begin position="1"/>
        <end position="23"/>
    </location>
</feature>
<dbReference type="RefSeq" id="XP_019915985.1">
    <property type="nucleotide sequence ID" value="XM_020060184.1"/>
</dbReference>
<reference evidence="4" key="1">
    <citation type="submission" date="2016-06" db="EMBL/GenBank/DDBJ databases">
        <title>First high quality genome sequence of Plasmodium coatneyi using continuous long reads from single molecule, real-time sequencing.</title>
        <authorList>
            <person name="Chien J.-T."/>
            <person name="Pakala S.B."/>
            <person name="Geraldo J.A."/>
            <person name="Lapp S.A."/>
            <person name="Barnwell J.W."/>
            <person name="Kissinger J.C."/>
            <person name="Galinski M.R."/>
            <person name="Humphrey J.C."/>
        </authorList>
    </citation>
    <scope>NUCLEOTIDE SEQUENCE [LARGE SCALE GENOMIC DNA]</scope>
    <source>
        <strain evidence="4">Hackeri</strain>
    </source>
</reference>
<feature type="domain" description="Schizont-infected cell agglutination extracellular beta" evidence="2">
    <location>
        <begin position="2"/>
        <end position="136"/>
    </location>
</feature>
<keyword evidence="4" id="KW-1185">Reference proteome</keyword>
<dbReference type="KEGG" id="pcot:PCOAH_00033900"/>
<accession>A0A1B1E2Z4</accession>
<evidence type="ECO:0000259" key="2">
    <source>
        <dbReference type="Pfam" id="PF12878"/>
    </source>
</evidence>
<feature type="domain" description="Schizont-infected cell agglutination extracellular beta" evidence="2">
    <location>
        <begin position="173"/>
        <end position="337"/>
    </location>
</feature>
<dbReference type="Pfam" id="PF12878">
    <property type="entry name" value="SICA_beta"/>
    <property type="match status" value="2"/>
</dbReference>
<feature type="compositionally biased region" description="Polar residues" evidence="1">
    <location>
        <begin position="1"/>
        <end position="11"/>
    </location>
</feature>
<dbReference type="AlphaFoldDB" id="A0A1B1E2Z4"/>